<dbReference type="PROSITE" id="PS50862">
    <property type="entry name" value="AA_TRNA_LIGASE_II"/>
    <property type="match status" value="1"/>
</dbReference>
<name>B6G8Y5_9ACTN</name>
<feature type="domain" description="Aminoacyl-transfer RNA synthetases class-II family profile" evidence="2">
    <location>
        <begin position="1"/>
        <end position="344"/>
    </location>
</feature>
<dbReference type="Proteomes" id="UP000003560">
    <property type="component" value="Unassembled WGS sequence"/>
</dbReference>
<protein>
    <recommendedName>
        <fullName evidence="1">ATP phosphoribosyltransferase</fullName>
        <ecNumber evidence="1">2.4.2.17</ecNumber>
    </recommendedName>
</protein>
<dbReference type="GO" id="GO:0003879">
    <property type="term" value="F:ATP phosphoribosyltransferase activity"/>
    <property type="evidence" value="ECO:0007669"/>
    <property type="project" value="UniProtKB-UniRule"/>
</dbReference>
<keyword evidence="3" id="KW-0808">Transferase</keyword>
<dbReference type="InterPro" id="IPR041715">
    <property type="entry name" value="HisRS-like_core"/>
</dbReference>
<dbReference type="UniPathway" id="UPA00031">
    <property type="reaction ID" value="UER00006"/>
</dbReference>
<dbReference type="InterPro" id="IPR004516">
    <property type="entry name" value="HisRS/HisZ"/>
</dbReference>
<dbReference type="GO" id="GO:0000105">
    <property type="term" value="P:L-histidine biosynthetic process"/>
    <property type="evidence" value="ECO:0007669"/>
    <property type="project" value="UniProtKB-UniRule"/>
</dbReference>
<dbReference type="Gene3D" id="3.30.930.10">
    <property type="entry name" value="Bira Bifunctional Protein, Domain 2"/>
    <property type="match status" value="1"/>
</dbReference>
<comment type="caution">
    <text evidence="3">The sequence shown here is derived from an EMBL/GenBank/DDBJ whole genome shotgun (WGS) entry which is preliminary data.</text>
</comment>
<organism evidence="3 4">
    <name type="scientific">Collinsella stercoris DSM 13279</name>
    <dbReference type="NCBI Taxonomy" id="445975"/>
    <lineage>
        <taxon>Bacteria</taxon>
        <taxon>Bacillati</taxon>
        <taxon>Actinomycetota</taxon>
        <taxon>Coriobacteriia</taxon>
        <taxon>Coriobacteriales</taxon>
        <taxon>Coriobacteriaceae</taxon>
        <taxon>Collinsella</taxon>
    </lineage>
</organism>
<evidence type="ECO:0000256" key="1">
    <source>
        <dbReference type="NCBIfam" id="TIGR00070"/>
    </source>
</evidence>
<dbReference type="Gene3D" id="3.40.190.10">
    <property type="entry name" value="Periplasmic binding protein-like II"/>
    <property type="match status" value="2"/>
</dbReference>
<gene>
    <name evidence="3" type="primary">hisG</name>
    <name evidence="3" type="ORF">COLSTE_00526</name>
</gene>
<dbReference type="eggNOG" id="COG3705">
    <property type="taxonomic scope" value="Bacteria"/>
</dbReference>
<dbReference type="GO" id="GO:0005737">
    <property type="term" value="C:cytoplasm"/>
    <property type="evidence" value="ECO:0007669"/>
    <property type="project" value="InterPro"/>
</dbReference>
<evidence type="ECO:0000259" key="2">
    <source>
        <dbReference type="PROSITE" id="PS50862"/>
    </source>
</evidence>
<dbReference type="Pfam" id="PF13393">
    <property type="entry name" value="tRNA-synt_His"/>
    <property type="match status" value="1"/>
</dbReference>
<dbReference type="GO" id="GO:0004821">
    <property type="term" value="F:histidine-tRNA ligase activity"/>
    <property type="evidence" value="ECO:0007669"/>
    <property type="project" value="TreeGrafter"/>
</dbReference>
<accession>B6G8Y5</accession>
<dbReference type="InterPro" id="IPR013820">
    <property type="entry name" value="ATP_PRibTrfase_cat"/>
</dbReference>
<dbReference type="InterPro" id="IPR045864">
    <property type="entry name" value="aa-tRNA-synth_II/BPL/LPL"/>
</dbReference>
<reference evidence="3 4" key="1">
    <citation type="submission" date="2008-10" db="EMBL/GenBank/DDBJ databases">
        <title>Draft genome sequence of Collinsella stercoris (DSM 13279).</title>
        <authorList>
            <person name="Sudarsanam P."/>
            <person name="Ley R."/>
            <person name="Guruge J."/>
            <person name="Turnbaugh P.J."/>
            <person name="Mahowald M."/>
            <person name="Liep D."/>
            <person name="Gordon J."/>
        </authorList>
    </citation>
    <scope>NUCLEOTIDE SEQUENCE [LARGE SCALE GENOMIC DNA]</scope>
    <source>
        <strain evidence="3 4">DSM 13279</strain>
    </source>
</reference>
<dbReference type="InterPro" id="IPR006195">
    <property type="entry name" value="aa-tRNA-synth_II"/>
</dbReference>
<dbReference type="eggNOG" id="COG0040">
    <property type="taxonomic scope" value="Bacteria"/>
</dbReference>
<dbReference type="PANTHER" id="PTHR43707">
    <property type="entry name" value="HISTIDYL-TRNA SYNTHETASE"/>
    <property type="match status" value="1"/>
</dbReference>
<dbReference type="PANTHER" id="PTHR43707:SF1">
    <property type="entry name" value="HISTIDINE--TRNA LIGASE, MITOCHONDRIAL-RELATED"/>
    <property type="match status" value="1"/>
</dbReference>
<reference evidence="3 4" key="2">
    <citation type="submission" date="2008-10" db="EMBL/GenBank/DDBJ databases">
        <authorList>
            <person name="Fulton L."/>
            <person name="Clifton S."/>
            <person name="Fulton B."/>
            <person name="Xu J."/>
            <person name="Minx P."/>
            <person name="Pepin K.H."/>
            <person name="Johnson M."/>
            <person name="Thiruvilangam P."/>
            <person name="Bhonagiri V."/>
            <person name="Nash W.E."/>
            <person name="Mardis E.R."/>
            <person name="Wilson R.K."/>
        </authorList>
    </citation>
    <scope>NUCLEOTIDE SEQUENCE [LARGE SCALE GENOMIC DNA]</scope>
    <source>
        <strain evidence="3 4">DSM 13279</strain>
    </source>
</reference>
<keyword evidence="4" id="KW-1185">Reference proteome</keyword>
<dbReference type="Pfam" id="PF01634">
    <property type="entry name" value="HisG"/>
    <property type="match status" value="1"/>
</dbReference>
<evidence type="ECO:0000313" key="4">
    <source>
        <dbReference type="Proteomes" id="UP000003560"/>
    </source>
</evidence>
<dbReference type="NCBIfam" id="TIGR00070">
    <property type="entry name" value="hisG"/>
    <property type="match status" value="1"/>
</dbReference>
<dbReference type="EC" id="2.4.2.17" evidence="1"/>
<dbReference type="OrthoDB" id="9801867at2"/>
<dbReference type="AlphaFoldDB" id="B6G8Y5"/>
<keyword evidence="3" id="KW-0328">Glycosyltransferase</keyword>
<dbReference type="SUPFAM" id="SSF55681">
    <property type="entry name" value="Class II aaRS and biotin synthetases"/>
    <property type="match status" value="1"/>
</dbReference>
<evidence type="ECO:0000313" key="3">
    <source>
        <dbReference type="EMBL" id="EEA91272.1"/>
    </source>
</evidence>
<dbReference type="InterPro" id="IPR018198">
    <property type="entry name" value="ATP_PRibTrfase_CS"/>
</dbReference>
<dbReference type="PROSITE" id="PS01316">
    <property type="entry name" value="ATP_P_PHORIBOSYLTR"/>
    <property type="match status" value="1"/>
</dbReference>
<proteinExistence type="predicted"/>
<dbReference type="GO" id="GO:0006427">
    <property type="term" value="P:histidyl-tRNA aminoacylation"/>
    <property type="evidence" value="ECO:0007669"/>
    <property type="project" value="TreeGrafter"/>
</dbReference>
<dbReference type="RefSeq" id="WP_006720188.1">
    <property type="nucleotide sequence ID" value="NZ_CP085935.1"/>
</dbReference>
<dbReference type="SUPFAM" id="SSF53850">
    <property type="entry name" value="Periplasmic binding protein-like II"/>
    <property type="match status" value="1"/>
</dbReference>
<dbReference type="STRING" id="445975.COLSTE_00526"/>
<sequence length="589" mass="62637">MATAPRGFRDILPDEAEMREHIVATVKARLVHHGYRPIETPLIESASVGGANAWSSDAPFNLFDDNGALLAVRPDNTTSVVHAIAARMSERDLPLRLRYEAPVVRQQPRGTAQARQFTQLGYELVGEGGDAADAEMTLIAAEALDDLGLNSWQLVCGSVVPYQALLELGVDEALANEALALVHANNYIDLDELAVTSDLPVALQCAMRELPRITGGPEALDRVDALLRAAGSTTSTTTELRSLVQRLTSCNAELASHLSFDFSLMSSFGYYTGLVLKAYAGDLADPVGSGGRYDAVLDAALEQGAAAAGFAFSLERLTEVLEAQAEQAPCGDIRVGESAGTVRPGSAATTNPGASATVGEQAPLRIAVPKGSLKDDTIAALEAVGIDASGLRDPGRHLIIRTRDTREGEGAIGPVELVIVRATDAPAFVALGGTDCGICGRDSLIEADLDLLQLVDLAYGTCRFIEAEPAGRAEATKRSYARRGCLRVATKYPRIASAWYEERGVNAEVVTLHGNIELGPIVGLADRIVDITATGTTLRENDLVITGELMTCTARFFANPGRARLDPRVRELARRLAAWRDESACDDAH</sequence>
<dbReference type="HOGENOM" id="CLU_034453_0_0_11"/>
<dbReference type="EMBL" id="ABXJ01000029">
    <property type="protein sequence ID" value="EEA91272.1"/>
    <property type="molecule type" value="Genomic_DNA"/>
</dbReference>
<dbReference type="GeneID" id="98002848"/>